<evidence type="ECO:0000313" key="2">
    <source>
        <dbReference type="Proteomes" id="UP000561011"/>
    </source>
</evidence>
<protein>
    <recommendedName>
        <fullName evidence="3">Tat pathway signal sequence domain protein</fullName>
    </recommendedName>
</protein>
<dbReference type="InterPro" id="IPR006311">
    <property type="entry name" value="TAT_signal"/>
</dbReference>
<evidence type="ECO:0008006" key="3">
    <source>
        <dbReference type="Google" id="ProtNLM"/>
    </source>
</evidence>
<dbReference type="PROSITE" id="PS51318">
    <property type="entry name" value="TAT"/>
    <property type="match status" value="1"/>
</dbReference>
<accession>A0A853EUY3</accession>
<dbReference type="RefSeq" id="WP_179912524.1">
    <property type="nucleotide sequence ID" value="NZ_JACBYE010000006.1"/>
</dbReference>
<name>A0A853EUY3_9MICO</name>
<dbReference type="InterPro" id="IPR008928">
    <property type="entry name" value="6-hairpin_glycosidase_sf"/>
</dbReference>
<dbReference type="EMBL" id="JACBYE010000006">
    <property type="protein sequence ID" value="NYS92728.1"/>
    <property type="molecule type" value="Genomic_DNA"/>
</dbReference>
<dbReference type="GO" id="GO:0005975">
    <property type="term" value="P:carbohydrate metabolic process"/>
    <property type="evidence" value="ECO:0007669"/>
    <property type="project" value="InterPro"/>
</dbReference>
<gene>
    <name evidence="1" type="ORF">HZZ10_04185</name>
</gene>
<keyword evidence="2" id="KW-1185">Reference proteome</keyword>
<organism evidence="1 2">
    <name type="scientific">Sanguibacter inulinus</name>
    <dbReference type="NCBI Taxonomy" id="60922"/>
    <lineage>
        <taxon>Bacteria</taxon>
        <taxon>Bacillati</taxon>
        <taxon>Actinomycetota</taxon>
        <taxon>Actinomycetes</taxon>
        <taxon>Micrococcales</taxon>
        <taxon>Sanguibacteraceae</taxon>
        <taxon>Sanguibacter</taxon>
    </lineage>
</organism>
<proteinExistence type="predicted"/>
<dbReference type="AlphaFoldDB" id="A0A853EUY3"/>
<evidence type="ECO:0000313" key="1">
    <source>
        <dbReference type="EMBL" id="NYS92728.1"/>
    </source>
</evidence>
<dbReference type="SUPFAM" id="SSF48208">
    <property type="entry name" value="Six-hairpin glycosidases"/>
    <property type="match status" value="1"/>
</dbReference>
<reference evidence="1 2" key="1">
    <citation type="submission" date="2020-07" db="EMBL/GenBank/DDBJ databases">
        <title>MOT database genomes.</title>
        <authorList>
            <person name="Joseph S."/>
            <person name="Aduse-Opoku J."/>
            <person name="Hashim A."/>
            <person name="Wade W."/>
            <person name="Curtis M."/>
        </authorList>
    </citation>
    <scope>NUCLEOTIDE SEQUENCE [LARGE SCALE GENOMIC DNA]</scope>
    <source>
        <strain evidence="1 2">DSM 100099</strain>
    </source>
</reference>
<comment type="caution">
    <text evidence="1">The sequence shown here is derived from an EMBL/GenBank/DDBJ whole genome shotgun (WGS) entry which is preliminary data.</text>
</comment>
<sequence>MARIERRTVLQFAALAAATPWVVNVLRTESAAAGNPEVAAPSPGVDAAFAFLDGLVPLAPPVLPGAPAPVASRALPRSYSRGYLESIGFDVAFSYDCALVVLAYLARGTADDVQRATTIGDVLVSLQESDPELAGRIRNSYIASVSVDDAGRPQIASHAATTGNQAWVGIALLALHATVDDDRFLVAALTLARAVVVTSFDDRGLPAFSGGRGEDGRVLSWRSTEHNTDCYAFFSALARVTADQEWADRAADARTFVESLWRPEEGYFLVGTIDDGVTPNVHPIAEDAQTWTYLALRDPAYAGSLDWAAEHLAAHDGDVHGVTVCHVASTDKVWLEGTAHLAAALTVRATETGDASGDLARAAALLDSVWVAQASSPHADGLGIPSASSDDLDSGFGDLVYASLHTGSTAWAILAALGANPLAVVR</sequence>
<dbReference type="Proteomes" id="UP000561011">
    <property type="component" value="Unassembled WGS sequence"/>
</dbReference>